<dbReference type="CDD" id="cd00200">
    <property type="entry name" value="WD40"/>
    <property type="match status" value="1"/>
</dbReference>
<dbReference type="InterPro" id="IPR019775">
    <property type="entry name" value="WD40_repeat_CS"/>
</dbReference>
<dbReference type="InterPro" id="IPR001680">
    <property type="entry name" value="WD40_rpt"/>
</dbReference>
<dbReference type="Pfam" id="PF00400">
    <property type="entry name" value="WD40"/>
    <property type="match status" value="6"/>
</dbReference>
<evidence type="ECO:0000256" key="1">
    <source>
        <dbReference type="ARBA" id="ARBA00022574"/>
    </source>
</evidence>
<dbReference type="PRINTS" id="PR00320">
    <property type="entry name" value="GPROTEINBRPT"/>
</dbReference>
<dbReference type="InterPro" id="IPR015943">
    <property type="entry name" value="WD40/YVTN_repeat-like_dom_sf"/>
</dbReference>
<dbReference type="AlphaFoldDB" id="X6LKN8"/>
<organism evidence="4 5">
    <name type="scientific">Reticulomyxa filosa</name>
    <dbReference type="NCBI Taxonomy" id="46433"/>
    <lineage>
        <taxon>Eukaryota</taxon>
        <taxon>Sar</taxon>
        <taxon>Rhizaria</taxon>
        <taxon>Retaria</taxon>
        <taxon>Foraminifera</taxon>
        <taxon>Monothalamids</taxon>
        <taxon>Reticulomyxidae</taxon>
        <taxon>Reticulomyxa</taxon>
    </lineage>
</organism>
<evidence type="ECO:0000313" key="5">
    <source>
        <dbReference type="Proteomes" id="UP000023152"/>
    </source>
</evidence>
<dbReference type="PANTHER" id="PTHR19879:SF9">
    <property type="entry name" value="TRANSCRIPTION INITIATION FACTOR TFIID SUBUNIT 5"/>
    <property type="match status" value="1"/>
</dbReference>
<comment type="caution">
    <text evidence="4">The sequence shown here is derived from an EMBL/GenBank/DDBJ whole genome shotgun (WGS) entry which is preliminary data.</text>
</comment>
<name>X6LKN8_RETFI</name>
<reference evidence="4 5" key="1">
    <citation type="journal article" date="2013" name="Curr. Biol.">
        <title>The Genome of the Foraminiferan Reticulomyxa filosa.</title>
        <authorList>
            <person name="Glockner G."/>
            <person name="Hulsmann N."/>
            <person name="Schleicher M."/>
            <person name="Noegel A.A."/>
            <person name="Eichinger L."/>
            <person name="Gallinger C."/>
            <person name="Pawlowski J."/>
            <person name="Sierra R."/>
            <person name="Euteneuer U."/>
            <person name="Pillet L."/>
            <person name="Moustafa A."/>
            <person name="Platzer M."/>
            <person name="Groth M."/>
            <person name="Szafranski K."/>
            <person name="Schliwa M."/>
        </authorList>
    </citation>
    <scope>NUCLEOTIDE SEQUENCE [LARGE SCALE GENOMIC DNA]</scope>
</reference>
<protein>
    <submittedName>
        <fullName evidence="4">WD-40 repeat protein</fullName>
    </submittedName>
</protein>
<feature type="repeat" description="WD" evidence="3">
    <location>
        <begin position="209"/>
        <end position="257"/>
    </location>
</feature>
<feature type="repeat" description="WD" evidence="3">
    <location>
        <begin position="103"/>
        <end position="146"/>
    </location>
</feature>
<dbReference type="InterPro" id="IPR020472">
    <property type="entry name" value="WD40_PAC1"/>
</dbReference>
<feature type="repeat" description="WD" evidence="3">
    <location>
        <begin position="12"/>
        <end position="55"/>
    </location>
</feature>
<dbReference type="EMBL" id="ASPP01036466">
    <property type="protein sequence ID" value="ETO02194.1"/>
    <property type="molecule type" value="Genomic_DNA"/>
</dbReference>
<keyword evidence="2" id="KW-0677">Repeat</keyword>
<evidence type="ECO:0000313" key="4">
    <source>
        <dbReference type="EMBL" id="ETO02194.1"/>
    </source>
</evidence>
<dbReference type="PROSITE" id="PS50082">
    <property type="entry name" value="WD_REPEATS_2"/>
    <property type="match status" value="6"/>
</dbReference>
<dbReference type="PANTHER" id="PTHR19879">
    <property type="entry name" value="TRANSCRIPTION INITIATION FACTOR TFIID"/>
    <property type="match status" value="1"/>
</dbReference>
<feature type="repeat" description="WD" evidence="3">
    <location>
        <begin position="56"/>
        <end position="102"/>
    </location>
</feature>
<evidence type="ECO:0000256" key="3">
    <source>
        <dbReference type="PROSITE-ProRule" id="PRU00221"/>
    </source>
</evidence>
<dbReference type="InterPro" id="IPR036322">
    <property type="entry name" value="WD40_repeat_dom_sf"/>
</dbReference>
<dbReference type="OrthoDB" id="27911at2759"/>
<dbReference type="PROSITE" id="PS50294">
    <property type="entry name" value="WD_REPEATS_REGION"/>
    <property type="match status" value="3"/>
</dbReference>
<sequence>MFRSYSKLLKTFIGHTDRVRSVDYVTFDGGQFICSGSDDKTVRLWDVENNKQIQLFKGHPGYVYCVKFSLYHYHNRHRNVISSSGDKTIRFWDIKDNAQLQMFNGGASEFCGIEFSSFNGGRYLCSGTYDNTIHLWDVETSNLLHIFNGHEGIVWCVDFSPSQSNNNHNENKSNNIGVIGGNGYTICSGAGDKTIRTWDIETTKQLTVFTGHRDFMRSVKYGSNELRNTGGANTILSGSQDRSVRLWDIRSGQQIQAFSGHRDWIYAVEYSPFVIKNSEFGDSSNVVCSGSQDNTIRFWDVRSNKEELHVIKGDEKNDGILCLKSMVLKTKEKNSKNTKNSTYDLNLCYGSRNGPICIWG</sequence>
<gene>
    <name evidence="4" type="ORF">RFI_35242</name>
</gene>
<dbReference type="SMART" id="SM00320">
    <property type="entry name" value="WD40"/>
    <property type="match status" value="6"/>
</dbReference>
<dbReference type="Gene3D" id="2.130.10.10">
    <property type="entry name" value="YVTN repeat-like/Quinoprotein amine dehydrogenase"/>
    <property type="match status" value="2"/>
</dbReference>
<dbReference type="SUPFAM" id="SSF50978">
    <property type="entry name" value="WD40 repeat-like"/>
    <property type="match status" value="1"/>
</dbReference>
<feature type="repeat" description="WD" evidence="3">
    <location>
        <begin position="182"/>
        <end position="208"/>
    </location>
</feature>
<keyword evidence="5" id="KW-1185">Reference proteome</keyword>
<evidence type="ECO:0000256" key="2">
    <source>
        <dbReference type="ARBA" id="ARBA00022737"/>
    </source>
</evidence>
<keyword evidence="1 3" id="KW-0853">WD repeat</keyword>
<dbReference type="PROSITE" id="PS00678">
    <property type="entry name" value="WD_REPEATS_1"/>
    <property type="match status" value="5"/>
</dbReference>
<accession>X6LKN8</accession>
<proteinExistence type="predicted"/>
<feature type="repeat" description="WD" evidence="3">
    <location>
        <begin position="258"/>
        <end position="309"/>
    </location>
</feature>
<dbReference type="Proteomes" id="UP000023152">
    <property type="component" value="Unassembled WGS sequence"/>
</dbReference>